<comment type="function">
    <text evidence="10">Functions as an androgen transport protein, but may also be involved in receptor mediated processes. Each dimer binds one molecule of steroid. Specific for 5-alpha-dihydrotestosterone, testosterone, and 17-beta-estradiol. Regulates the plasma metabolic clearance rate of steroid hormones by controlling their plasma concentration.</text>
</comment>
<evidence type="ECO:0000256" key="2">
    <source>
        <dbReference type="ARBA" id="ARBA00011738"/>
    </source>
</evidence>
<reference evidence="15 16" key="1">
    <citation type="journal article" date="2024" name="Proc. Natl. Acad. Sci. U.S.A.">
        <title>The genetic regulatory architecture and epigenomic basis for age-related changes in rattlesnake venom.</title>
        <authorList>
            <person name="Hogan M.P."/>
            <person name="Holding M.L."/>
            <person name="Nystrom G.S."/>
            <person name="Colston T.J."/>
            <person name="Bartlett D.A."/>
            <person name="Mason A.J."/>
            <person name="Ellsworth S.A."/>
            <person name="Rautsaw R.M."/>
            <person name="Lawrence K.C."/>
            <person name="Strickland J.L."/>
            <person name="He B."/>
            <person name="Fraser P."/>
            <person name="Margres M.J."/>
            <person name="Gilbert D.M."/>
            <person name="Gibbs H.L."/>
            <person name="Parkinson C.L."/>
            <person name="Rokyta D.R."/>
        </authorList>
    </citation>
    <scope>NUCLEOTIDE SEQUENCE [LARGE SCALE GENOMIC DNA]</scope>
    <source>
        <strain evidence="15">DRR0105</strain>
    </source>
</reference>
<keyword evidence="6" id="KW-0677">Repeat</keyword>
<dbReference type="PROSITE" id="PS50025">
    <property type="entry name" value="LAM_G_DOMAIN"/>
    <property type="match status" value="1"/>
</dbReference>
<dbReference type="EMBL" id="JAOTOJ010000008">
    <property type="protein sequence ID" value="KAK9398342.1"/>
    <property type="molecule type" value="Genomic_DNA"/>
</dbReference>
<keyword evidence="9" id="KW-0325">Glycoprotein</keyword>
<dbReference type="SUPFAM" id="SSF49899">
    <property type="entry name" value="Concanavalin A-like lectins/glucanases"/>
    <property type="match status" value="2"/>
</dbReference>
<keyword evidence="7" id="KW-0446">Lipid-binding</keyword>
<evidence type="ECO:0000256" key="9">
    <source>
        <dbReference type="ARBA" id="ARBA00023180"/>
    </source>
</evidence>
<evidence type="ECO:0000256" key="5">
    <source>
        <dbReference type="ARBA" id="ARBA00022729"/>
    </source>
</evidence>
<evidence type="ECO:0000256" key="1">
    <source>
        <dbReference type="ARBA" id="ARBA00004613"/>
    </source>
</evidence>
<keyword evidence="4" id="KW-0754">Steroid-binding</keyword>
<dbReference type="InterPro" id="IPR051145">
    <property type="entry name" value="GAS-SHBG-PROS"/>
</dbReference>
<dbReference type="SMART" id="SM00282">
    <property type="entry name" value="LamG"/>
    <property type="match status" value="1"/>
</dbReference>
<dbReference type="Gene3D" id="2.60.120.200">
    <property type="match status" value="2"/>
</dbReference>
<dbReference type="PANTHER" id="PTHR24040">
    <property type="entry name" value="LAMININ G-LIKE DOMAIN-CONTAINING PROTEIN"/>
    <property type="match status" value="1"/>
</dbReference>
<comment type="caution">
    <text evidence="15">The sequence shown here is derived from an EMBL/GenBank/DDBJ whole genome shotgun (WGS) entry which is preliminary data.</text>
</comment>
<dbReference type="PANTHER" id="PTHR24040:SF3">
    <property type="entry name" value="SEX HORMONE-BINDING GLOBULIN"/>
    <property type="match status" value="1"/>
</dbReference>
<evidence type="ECO:0000256" key="13">
    <source>
        <dbReference type="SAM" id="MobiDB-lite"/>
    </source>
</evidence>
<dbReference type="FunFam" id="2.60.120.200:FF:000107">
    <property type="entry name" value="Sex hormone-binding globulin"/>
    <property type="match status" value="1"/>
</dbReference>
<keyword evidence="5" id="KW-0732">Signal</keyword>
<keyword evidence="3" id="KW-0964">Secreted</keyword>
<accession>A0AAW1B9F1</accession>
<dbReference type="AlphaFoldDB" id="A0AAW1B9F1"/>
<proteinExistence type="predicted"/>
<organism evidence="15 16">
    <name type="scientific">Crotalus adamanteus</name>
    <name type="common">Eastern diamondback rattlesnake</name>
    <dbReference type="NCBI Taxonomy" id="8729"/>
    <lineage>
        <taxon>Eukaryota</taxon>
        <taxon>Metazoa</taxon>
        <taxon>Chordata</taxon>
        <taxon>Craniata</taxon>
        <taxon>Vertebrata</taxon>
        <taxon>Euteleostomi</taxon>
        <taxon>Lepidosauria</taxon>
        <taxon>Squamata</taxon>
        <taxon>Bifurcata</taxon>
        <taxon>Unidentata</taxon>
        <taxon>Episquamata</taxon>
        <taxon>Toxicofera</taxon>
        <taxon>Serpentes</taxon>
        <taxon>Colubroidea</taxon>
        <taxon>Viperidae</taxon>
        <taxon>Crotalinae</taxon>
        <taxon>Crotalus</taxon>
    </lineage>
</organism>
<feature type="disulfide bond" evidence="12">
    <location>
        <begin position="340"/>
        <end position="367"/>
    </location>
</feature>
<evidence type="ECO:0000256" key="11">
    <source>
        <dbReference type="ARBA" id="ARBA00040510"/>
    </source>
</evidence>
<dbReference type="GO" id="GO:0005496">
    <property type="term" value="F:steroid binding"/>
    <property type="evidence" value="ECO:0007669"/>
    <property type="project" value="UniProtKB-KW"/>
</dbReference>
<evidence type="ECO:0000313" key="16">
    <source>
        <dbReference type="Proteomes" id="UP001474421"/>
    </source>
</evidence>
<keyword evidence="8 12" id="KW-1015">Disulfide bond</keyword>
<dbReference type="InterPro" id="IPR013320">
    <property type="entry name" value="ConA-like_dom_sf"/>
</dbReference>
<sequence>MYPPPHRVSFSTRTHTCLPFNLQDPDLCPRATPPAALLQPRANKPLPSRLTALSPPSKRKTGRGDSGPLWQDNAPFPEKPRWAANSLHNICTIARLFPRFPSSSGEGSPEDPLRQSLPVRLSSLTSSGHVEAVRADCLRRPAMFPAAAWLILLVAPGPPWARGDPIQETEEGEALKLGACFPGSAVEAGGLNLGQRWGDPSPTASLLIDLRRVTSAASSFDFRTFDPEGVIFFGDTNPGFDWFVLALRRGKPIMQIHNSVTNITVSGGRRLNDGQWHRITVKNEGHIVMLLLDGEDQLTLSHVSHPIVNQTTPQMRIGVGGLFILPTELLVPLNPALDGCIRHWDWLNTSQPWQEGASLQDPGAKVCMATVQRGSFFPGDGLAVFQVSGLPVGLSPMDGNWRFSLQLRIRAAPQLSTLLAVWAVEEQRPALRLALERTDLTAELGNQTVLLLPLPQGGCLDTPLLLLLTPSSFTLRLGDTEVTKPTPRDDYESLRDVWLSNMGNLVIGGASGEGKTAESPRFQGCLHTVRVQGHELDFDDAQFRSNSIWAHSCPGNVGNKVDVDDGH</sequence>
<evidence type="ECO:0000259" key="14">
    <source>
        <dbReference type="PROSITE" id="PS50025"/>
    </source>
</evidence>
<feature type="domain" description="Laminin G" evidence="14">
    <location>
        <begin position="192"/>
        <end position="367"/>
    </location>
</feature>
<dbReference type="Pfam" id="PF00054">
    <property type="entry name" value="Laminin_G_1"/>
    <property type="match status" value="1"/>
</dbReference>
<evidence type="ECO:0000313" key="15">
    <source>
        <dbReference type="EMBL" id="KAK9398342.1"/>
    </source>
</evidence>
<evidence type="ECO:0000256" key="3">
    <source>
        <dbReference type="ARBA" id="ARBA00022525"/>
    </source>
</evidence>
<evidence type="ECO:0000256" key="12">
    <source>
        <dbReference type="PROSITE-ProRule" id="PRU00122"/>
    </source>
</evidence>
<evidence type="ECO:0000256" key="8">
    <source>
        <dbReference type="ARBA" id="ARBA00023157"/>
    </source>
</evidence>
<comment type="subcellular location">
    <subcellularLocation>
        <location evidence="1">Secreted</location>
    </subcellularLocation>
</comment>
<dbReference type="Proteomes" id="UP001474421">
    <property type="component" value="Unassembled WGS sequence"/>
</dbReference>
<protein>
    <recommendedName>
        <fullName evidence="11">Sex hormone-binding globulin</fullName>
    </recommendedName>
</protein>
<keyword evidence="16" id="KW-1185">Reference proteome</keyword>
<evidence type="ECO:0000256" key="6">
    <source>
        <dbReference type="ARBA" id="ARBA00022737"/>
    </source>
</evidence>
<feature type="region of interest" description="Disordered" evidence="13">
    <location>
        <begin position="31"/>
        <end position="77"/>
    </location>
</feature>
<gene>
    <name evidence="15" type="ORF">NXF25_021703</name>
</gene>
<dbReference type="InterPro" id="IPR001791">
    <property type="entry name" value="Laminin_G"/>
</dbReference>
<name>A0AAW1B9F1_CROAD</name>
<evidence type="ECO:0000256" key="4">
    <source>
        <dbReference type="ARBA" id="ARBA00022665"/>
    </source>
</evidence>
<evidence type="ECO:0000256" key="10">
    <source>
        <dbReference type="ARBA" id="ARBA00037620"/>
    </source>
</evidence>
<dbReference type="CDD" id="cd00110">
    <property type="entry name" value="LamG"/>
    <property type="match status" value="1"/>
</dbReference>
<dbReference type="GO" id="GO:0005576">
    <property type="term" value="C:extracellular region"/>
    <property type="evidence" value="ECO:0007669"/>
    <property type="project" value="UniProtKB-SubCell"/>
</dbReference>
<evidence type="ECO:0000256" key="7">
    <source>
        <dbReference type="ARBA" id="ARBA00023121"/>
    </source>
</evidence>
<comment type="subunit">
    <text evidence="2">Homodimer.</text>
</comment>